<dbReference type="RefSeq" id="WP_255391527.1">
    <property type="nucleotide sequence ID" value="NZ_CP101509.1"/>
</dbReference>
<keyword evidence="2" id="KW-1185">Reference proteome</keyword>
<sequence>MKITLWEEVRIDSEITPEMLEELSVSSIQNRLDKLSEKLPKFAKLEPNATDVINKIKEVDLQQAFDTQIQNLYRIHSILINFDVYLDLILHKSLTDGWQKNYENDVEKLKALLARIM</sequence>
<evidence type="ECO:0000313" key="2">
    <source>
        <dbReference type="Proteomes" id="UP001057998"/>
    </source>
</evidence>
<dbReference type="EMBL" id="CP101509">
    <property type="protein sequence ID" value="UTV30183.1"/>
    <property type="molecule type" value="Genomic_DNA"/>
</dbReference>
<organism evidence="1 2">
    <name type="scientific">Photobacterium atrarenae</name>
    <dbReference type="NCBI Taxonomy" id="865757"/>
    <lineage>
        <taxon>Bacteria</taxon>
        <taxon>Pseudomonadati</taxon>
        <taxon>Pseudomonadota</taxon>
        <taxon>Gammaproteobacteria</taxon>
        <taxon>Vibrionales</taxon>
        <taxon>Vibrionaceae</taxon>
        <taxon>Photobacterium</taxon>
    </lineage>
</organism>
<reference evidence="1" key="1">
    <citation type="submission" date="2022-07" db="EMBL/GenBank/DDBJ databases">
        <title>Genome sequencing of Photobacterium atrarenae GJH2-4.</title>
        <authorList>
            <person name="Park S.-J."/>
        </authorList>
    </citation>
    <scope>NUCLEOTIDE SEQUENCE</scope>
    <source>
        <strain evidence="1">GJH2-4</strain>
    </source>
</reference>
<evidence type="ECO:0000313" key="1">
    <source>
        <dbReference type="EMBL" id="UTV30183.1"/>
    </source>
</evidence>
<accession>A0ABY5GMM5</accession>
<dbReference type="Proteomes" id="UP001057998">
    <property type="component" value="Chromosome 2"/>
</dbReference>
<proteinExistence type="predicted"/>
<protein>
    <submittedName>
        <fullName evidence="1">Uncharacterized protein</fullName>
    </submittedName>
</protein>
<name>A0ABY5GMM5_9GAMM</name>
<gene>
    <name evidence="1" type="ORF">NNL38_16485</name>
</gene>